<protein>
    <submittedName>
        <fullName evidence="2">Uncharacterized protein</fullName>
    </submittedName>
</protein>
<dbReference type="STRING" id="139825.A0A401GBQ2"/>
<feature type="region of interest" description="Disordered" evidence="1">
    <location>
        <begin position="303"/>
        <end position="557"/>
    </location>
</feature>
<organism evidence="2 3">
    <name type="scientific">Sparassis crispa</name>
    <dbReference type="NCBI Taxonomy" id="139825"/>
    <lineage>
        <taxon>Eukaryota</taxon>
        <taxon>Fungi</taxon>
        <taxon>Dikarya</taxon>
        <taxon>Basidiomycota</taxon>
        <taxon>Agaricomycotina</taxon>
        <taxon>Agaricomycetes</taxon>
        <taxon>Polyporales</taxon>
        <taxon>Sparassidaceae</taxon>
        <taxon>Sparassis</taxon>
    </lineage>
</organism>
<feature type="compositionally biased region" description="Basic residues" evidence="1">
    <location>
        <begin position="494"/>
        <end position="506"/>
    </location>
</feature>
<feature type="compositionally biased region" description="Basic and acidic residues" evidence="1">
    <location>
        <begin position="520"/>
        <end position="529"/>
    </location>
</feature>
<dbReference type="Proteomes" id="UP000287166">
    <property type="component" value="Unassembled WGS sequence"/>
</dbReference>
<evidence type="ECO:0000256" key="1">
    <source>
        <dbReference type="SAM" id="MobiDB-lite"/>
    </source>
</evidence>
<dbReference type="RefSeq" id="XP_027610495.1">
    <property type="nucleotide sequence ID" value="XM_027754694.1"/>
</dbReference>
<feature type="region of interest" description="Disordered" evidence="1">
    <location>
        <begin position="219"/>
        <end position="258"/>
    </location>
</feature>
<dbReference type="GeneID" id="38776499"/>
<comment type="caution">
    <text evidence="2">The sequence shown here is derived from an EMBL/GenBank/DDBJ whole genome shotgun (WGS) entry which is preliminary data.</text>
</comment>
<keyword evidence="3" id="KW-1185">Reference proteome</keyword>
<feature type="compositionally biased region" description="Low complexity" evidence="1">
    <location>
        <begin position="124"/>
        <end position="142"/>
    </location>
</feature>
<proteinExistence type="predicted"/>
<dbReference type="AlphaFoldDB" id="A0A401GBQ2"/>
<gene>
    <name evidence="2" type="ORF">SCP_0207820</name>
</gene>
<dbReference type="InParanoid" id="A0A401GBQ2"/>
<dbReference type="EMBL" id="BFAD01000002">
    <property type="protein sequence ID" value="GBE79582.1"/>
    <property type="molecule type" value="Genomic_DNA"/>
</dbReference>
<feature type="region of interest" description="Disordered" evidence="1">
    <location>
        <begin position="1"/>
        <end position="205"/>
    </location>
</feature>
<feature type="compositionally biased region" description="Low complexity" evidence="1">
    <location>
        <begin position="165"/>
        <end position="177"/>
    </location>
</feature>
<feature type="compositionally biased region" description="Polar residues" evidence="1">
    <location>
        <begin position="1"/>
        <end position="17"/>
    </location>
</feature>
<feature type="compositionally biased region" description="Basic and acidic residues" evidence="1">
    <location>
        <begin position="303"/>
        <end position="317"/>
    </location>
</feature>
<reference evidence="2 3" key="1">
    <citation type="journal article" date="2018" name="Sci. Rep.">
        <title>Genome sequence of the cauliflower mushroom Sparassis crispa (Hanabiratake) and its association with beneficial usage.</title>
        <authorList>
            <person name="Kiyama R."/>
            <person name="Furutani Y."/>
            <person name="Kawaguchi K."/>
            <person name="Nakanishi T."/>
        </authorList>
    </citation>
    <scope>NUCLEOTIDE SEQUENCE [LARGE SCALE GENOMIC DNA]</scope>
</reference>
<feature type="compositionally biased region" description="Polar residues" evidence="1">
    <location>
        <begin position="373"/>
        <end position="384"/>
    </location>
</feature>
<evidence type="ECO:0000313" key="3">
    <source>
        <dbReference type="Proteomes" id="UP000287166"/>
    </source>
</evidence>
<feature type="compositionally biased region" description="Low complexity" evidence="1">
    <location>
        <begin position="541"/>
        <end position="557"/>
    </location>
</feature>
<accession>A0A401GBQ2</accession>
<sequence length="596" mass="62243">MASPASPSVPSTGTGSARANWGRHGDPGAAFRGLSKGRGSGHGGRGRRGGRRGGNGGGRGEPSTLVDEAPNKPSADQTKEKLPPTDAPKAAAPPAPTPSAPSTKPGQSKPPTRKPSEHKPSRKASIASADTSTSAQTSAASSNPSIGRRKRSYTRNKGGPTAAPSKQSLSTQSSYSQLCAERPALVAKDPPPHLMPPPSTPTFNIKNDIDALVERVRAGAMDRPSTPGSHIDWASDEDDSLPDLPDWGLASNRSNGSRRESVISPILEDTLKPLPSLDLGTPVIVMSHDPEDVVVLPDMSVSREHDFKTSEETREAVPHVMTASSIVQEKQAEDSHVGKGGEATSESLEDLASKVEDDAKTDVSSTVATTDSPGLSTRQTTLESLSPPKAAGKLPIHPSLPPKPFTHSVSSKQPPRAEPVLSVPRPEPIVVEPPFESGLAQSIHAPGAKSAPVEASSTKSRSTERGLAASMHVPLPSAPSQSSNHLSPDASYHTHNRSRTLGRLGHRQPYTAPASGFSGHHSDPDRERPFSANISHHARTHSTPPTGPGTATAHARTVHAARPVITVDAISRLARTLNAAGIRREAPAVTVAKDSS</sequence>
<evidence type="ECO:0000313" key="2">
    <source>
        <dbReference type="EMBL" id="GBE79582.1"/>
    </source>
</evidence>
<feature type="compositionally biased region" description="Basic and acidic residues" evidence="1">
    <location>
        <begin position="351"/>
        <end position="361"/>
    </location>
</feature>
<name>A0A401GBQ2_9APHY</name>
<feature type="compositionally biased region" description="Low complexity" evidence="1">
    <location>
        <begin position="362"/>
        <end position="372"/>
    </location>
</feature>
<dbReference type="OrthoDB" id="3267789at2759"/>
<feature type="compositionally biased region" description="Basic and acidic residues" evidence="1">
    <location>
        <begin position="330"/>
        <end position="339"/>
    </location>
</feature>